<comment type="similarity">
    <text evidence="2">Belongs to the UPF0220 family.</text>
</comment>
<evidence type="ECO:0000256" key="5">
    <source>
        <dbReference type="ARBA" id="ARBA00023136"/>
    </source>
</evidence>
<dbReference type="GO" id="GO:0016020">
    <property type="term" value="C:membrane"/>
    <property type="evidence" value="ECO:0007669"/>
    <property type="project" value="UniProtKB-SubCell"/>
</dbReference>
<keyword evidence="5 6" id="KW-0472">Membrane</keyword>
<feature type="transmembrane region" description="Helical" evidence="6">
    <location>
        <begin position="96"/>
        <end position="121"/>
    </location>
</feature>
<dbReference type="Proteomes" id="UP001431783">
    <property type="component" value="Unassembled WGS sequence"/>
</dbReference>
<sequence>MGLGDCFENFNIPPCVWFENDRRNACAAMVAGFLFFVGWWIVIDATWVYSGSIIFGYQLCGVIGTISLIMVNSVTNAQFRGDAYEGGCLGSRGAKLWLFLGFVMGFAAVFASCWILSLSMFHLTSQITQQLMEHLLPLHHPIQCIILRGLE</sequence>
<feature type="transmembrane region" description="Helical" evidence="6">
    <location>
        <begin position="25"/>
        <end position="43"/>
    </location>
</feature>
<evidence type="ECO:0008006" key="9">
    <source>
        <dbReference type="Google" id="ProtNLM"/>
    </source>
</evidence>
<dbReference type="Pfam" id="PF05255">
    <property type="entry name" value="UPF0220"/>
    <property type="match status" value="1"/>
</dbReference>
<keyword evidence="8" id="KW-1185">Reference proteome</keyword>
<feature type="transmembrane region" description="Helical" evidence="6">
    <location>
        <begin position="55"/>
        <end position="75"/>
    </location>
</feature>
<protein>
    <recommendedName>
        <fullName evidence="9">Transmembrane protein 50B</fullName>
    </recommendedName>
</protein>
<dbReference type="EMBL" id="JARQZJ010000011">
    <property type="protein sequence ID" value="KAK9872535.1"/>
    <property type="molecule type" value="Genomic_DNA"/>
</dbReference>
<dbReference type="AlphaFoldDB" id="A0AAW1TVA7"/>
<name>A0AAW1TVA7_9CUCU</name>
<dbReference type="PANTHER" id="PTHR13180">
    <property type="entry name" value="SMALL MEMBRANE PROTEIN-RELATED"/>
    <property type="match status" value="1"/>
</dbReference>
<gene>
    <name evidence="7" type="ORF">WA026_018000</name>
</gene>
<evidence type="ECO:0000256" key="6">
    <source>
        <dbReference type="SAM" id="Phobius"/>
    </source>
</evidence>
<reference evidence="7 8" key="1">
    <citation type="submission" date="2023-03" db="EMBL/GenBank/DDBJ databases">
        <title>Genome insight into feeding habits of ladybird beetles.</title>
        <authorList>
            <person name="Li H.-S."/>
            <person name="Huang Y.-H."/>
            <person name="Pang H."/>
        </authorList>
    </citation>
    <scope>NUCLEOTIDE SEQUENCE [LARGE SCALE GENOMIC DNA]</scope>
    <source>
        <strain evidence="7">SYSU_2023b</strain>
        <tissue evidence="7">Whole body</tissue>
    </source>
</reference>
<accession>A0AAW1TVA7</accession>
<proteinExistence type="inferred from homology"/>
<comment type="caution">
    <text evidence="7">The sequence shown here is derived from an EMBL/GenBank/DDBJ whole genome shotgun (WGS) entry which is preliminary data.</text>
</comment>
<organism evidence="7 8">
    <name type="scientific">Henosepilachna vigintioctopunctata</name>
    <dbReference type="NCBI Taxonomy" id="420089"/>
    <lineage>
        <taxon>Eukaryota</taxon>
        <taxon>Metazoa</taxon>
        <taxon>Ecdysozoa</taxon>
        <taxon>Arthropoda</taxon>
        <taxon>Hexapoda</taxon>
        <taxon>Insecta</taxon>
        <taxon>Pterygota</taxon>
        <taxon>Neoptera</taxon>
        <taxon>Endopterygota</taxon>
        <taxon>Coleoptera</taxon>
        <taxon>Polyphaga</taxon>
        <taxon>Cucujiformia</taxon>
        <taxon>Coccinelloidea</taxon>
        <taxon>Coccinellidae</taxon>
        <taxon>Epilachninae</taxon>
        <taxon>Epilachnini</taxon>
        <taxon>Henosepilachna</taxon>
    </lineage>
</organism>
<dbReference type="InterPro" id="IPR007919">
    <property type="entry name" value="UPF0220"/>
</dbReference>
<keyword evidence="3 6" id="KW-0812">Transmembrane</keyword>
<evidence type="ECO:0000256" key="1">
    <source>
        <dbReference type="ARBA" id="ARBA00004141"/>
    </source>
</evidence>
<evidence type="ECO:0000256" key="3">
    <source>
        <dbReference type="ARBA" id="ARBA00022692"/>
    </source>
</evidence>
<evidence type="ECO:0000256" key="4">
    <source>
        <dbReference type="ARBA" id="ARBA00022989"/>
    </source>
</evidence>
<keyword evidence="4 6" id="KW-1133">Transmembrane helix</keyword>
<evidence type="ECO:0000256" key="2">
    <source>
        <dbReference type="ARBA" id="ARBA00005335"/>
    </source>
</evidence>
<evidence type="ECO:0000313" key="8">
    <source>
        <dbReference type="Proteomes" id="UP001431783"/>
    </source>
</evidence>
<evidence type="ECO:0000313" key="7">
    <source>
        <dbReference type="EMBL" id="KAK9872535.1"/>
    </source>
</evidence>
<comment type="subcellular location">
    <subcellularLocation>
        <location evidence="1">Membrane</location>
        <topology evidence="1">Multi-pass membrane protein</topology>
    </subcellularLocation>
</comment>